<organism evidence="3 4">
    <name type="scientific">Gossypium raimondii</name>
    <name type="common">Peruvian cotton</name>
    <name type="synonym">Gossypium klotzschianum subsp. raimondii</name>
    <dbReference type="NCBI Taxonomy" id="29730"/>
    <lineage>
        <taxon>Eukaryota</taxon>
        <taxon>Viridiplantae</taxon>
        <taxon>Streptophyta</taxon>
        <taxon>Embryophyta</taxon>
        <taxon>Tracheophyta</taxon>
        <taxon>Spermatophyta</taxon>
        <taxon>Magnoliopsida</taxon>
        <taxon>eudicotyledons</taxon>
        <taxon>Gunneridae</taxon>
        <taxon>Pentapetalae</taxon>
        <taxon>rosids</taxon>
        <taxon>malvids</taxon>
        <taxon>Malvales</taxon>
        <taxon>Malvaceae</taxon>
        <taxon>Malvoideae</taxon>
        <taxon>Gossypium</taxon>
    </lineage>
</organism>
<accession>A0A0D2W6X8</accession>
<dbReference type="GO" id="GO:0005886">
    <property type="term" value="C:plasma membrane"/>
    <property type="evidence" value="ECO:0007669"/>
    <property type="project" value="TreeGrafter"/>
</dbReference>
<protein>
    <recommendedName>
        <fullName evidence="2">Phosphoinositide-specific phospholipase C EF-hand-like domain-containing protein</fullName>
    </recommendedName>
</protein>
<dbReference type="GO" id="GO:0048015">
    <property type="term" value="P:phosphatidylinositol-mediated signaling"/>
    <property type="evidence" value="ECO:0007669"/>
    <property type="project" value="TreeGrafter"/>
</dbReference>
<sequence length="130" mass="14640">MGTYRMYGCFARKFKIIEAAPPPDVIVAFEKYAEGGPQMTTEQLHRFLVDAQGQGGVKVSDAEEILLQGLQKRHHMAKFRKHALDLDDFHHYLFSANLNLPIDNKASLAFTSLVIAVIRTLFVSVLTSYL</sequence>
<proteinExistence type="predicted"/>
<gene>
    <name evidence="3" type="ORF">B456_013G170100</name>
</gene>
<reference evidence="3 4" key="1">
    <citation type="journal article" date="2012" name="Nature">
        <title>Repeated polyploidization of Gossypium genomes and the evolution of spinnable cotton fibres.</title>
        <authorList>
            <person name="Paterson A.H."/>
            <person name="Wendel J.F."/>
            <person name="Gundlach H."/>
            <person name="Guo H."/>
            <person name="Jenkins J."/>
            <person name="Jin D."/>
            <person name="Llewellyn D."/>
            <person name="Showmaker K.C."/>
            <person name="Shu S."/>
            <person name="Udall J."/>
            <person name="Yoo M.J."/>
            <person name="Byers R."/>
            <person name="Chen W."/>
            <person name="Doron-Faigenboim A."/>
            <person name="Duke M.V."/>
            <person name="Gong L."/>
            <person name="Grimwood J."/>
            <person name="Grover C."/>
            <person name="Grupp K."/>
            <person name="Hu G."/>
            <person name="Lee T.H."/>
            <person name="Li J."/>
            <person name="Lin L."/>
            <person name="Liu T."/>
            <person name="Marler B.S."/>
            <person name="Page J.T."/>
            <person name="Roberts A.W."/>
            <person name="Romanel E."/>
            <person name="Sanders W.S."/>
            <person name="Szadkowski E."/>
            <person name="Tan X."/>
            <person name="Tang H."/>
            <person name="Xu C."/>
            <person name="Wang J."/>
            <person name="Wang Z."/>
            <person name="Zhang D."/>
            <person name="Zhang L."/>
            <person name="Ashrafi H."/>
            <person name="Bedon F."/>
            <person name="Bowers J.E."/>
            <person name="Brubaker C.L."/>
            <person name="Chee P.W."/>
            <person name="Das S."/>
            <person name="Gingle A.R."/>
            <person name="Haigler C.H."/>
            <person name="Harker D."/>
            <person name="Hoffmann L.V."/>
            <person name="Hovav R."/>
            <person name="Jones D.C."/>
            <person name="Lemke C."/>
            <person name="Mansoor S."/>
            <person name="ur Rahman M."/>
            <person name="Rainville L.N."/>
            <person name="Rambani A."/>
            <person name="Reddy U.K."/>
            <person name="Rong J.K."/>
            <person name="Saranga Y."/>
            <person name="Scheffler B.E."/>
            <person name="Scheffler J.A."/>
            <person name="Stelly D.M."/>
            <person name="Triplett B.A."/>
            <person name="Van Deynze A."/>
            <person name="Vaslin M.F."/>
            <person name="Waghmare V.N."/>
            <person name="Walford S.A."/>
            <person name="Wright R.J."/>
            <person name="Zaki E.A."/>
            <person name="Zhang T."/>
            <person name="Dennis E.S."/>
            <person name="Mayer K.F."/>
            <person name="Peterson D.G."/>
            <person name="Rokhsar D.S."/>
            <person name="Wang X."/>
            <person name="Schmutz J."/>
        </authorList>
    </citation>
    <scope>NUCLEOTIDE SEQUENCE [LARGE SCALE GENOMIC DNA]</scope>
</reference>
<evidence type="ECO:0000256" key="1">
    <source>
        <dbReference type="SAM" id="Phobius"/>
    </source>
</evidence>
<dbReference type="GO" id="GO:0004435">
    <property type="term" value="F:phosphatidylinositol-4,5-bisphosphate phospholipase C activity"/>
    <property type="evidence" value="ECO:0007669"/>
    <property type="project" value="TreeGrafter"/>
</dbReference>
<dbReference type="EMBL" id="CM001752">
    <property type="protein sequence ID" value="KJB81975.1"/>
    <property type="molecule type" value="Genomic_DNA"/>
</dbReference>
<dbReference type="STRING" id="29730.A0A0D2W6X8"/>
<dbReference type="AlphaFoldDB" id="A0A0D2W6X8"/>
<dbReference type="Pfam" id="PF09279">
    <property type="entry name" value="EF-hand_like"/>
    <property type="match status" value="1"/>
</dbReference>
<dbReference type="Gramene" id="KJB81975">
    <property type="protein sequence ID" value="KJB81975"/>
    <property type="gene ID" value="B456_013G170100"/>
</dbReference>
<evidence type="ECO:0000313" key="4">
    <source>
        <dbReference type="Proteomes" id="UP000032304"/>
    </source>
</evidence>
<feature type="transmembrane region" description="Helical" evidence="1">
    <location>
        <begin position="108"/>
        <end position="129"/>
    </location>
</feature>
<dbReference type="FunFam" id="1.10.238.10:FF:000254">
    <property type="entry name" value="Phosphoinositide phospholipase C"/>
    <property type="match status" value="1"/>
</dbReference>
<dbReference type="PANTHER" id="PTHR10336:SF204">
    <property type="entry name" value="PHOSPHOINOSITIDE PHOSPHOLIPASE C 4-RELATED"/>
    <property type="match status" value="1"/>
</dbReference>
<keyword evidence="1" id="KW-0812">Transmembrane</keyword>
<feature type="domain" description="Phosphoinositide-specific phospholipase C EF-hand-like" evidence="2">
    <location>
        <begin position="24"/>
        <end position="98"/>
    </location>
</feature>
<dbReference type="OMA" id="SEENGHM"/>
<dbReference type="Gene3D" id="1.10.238.10">
    <property type="entry name" value="EF-hand"/>
    <property type="match status" value="1"/>
</dbReference>
<keyword evidence="1" id="KW-1133">Transmembrane helix</keyword>
<dbReference type="InterPro" id="IPR011992">
    <property type="entry name" value="EF-hand-dom_pair"/>
</dbReference>
<dbReference type="eggNOG" id="KOG0169">
    <property type="taxonomic scope" value="Eukaryota"/>
</dbReference>
<evidence type="ECO:0000259" key="2">
    <source>
        <dbReference type="Pfam" id="PF09279"/>
    </source>
</evidence>
<dbReference type="PANTHER" id="PTHR10336">
    <property type="entry name" value="PHOSPHOINOSITIDE-SPECIFIC PHOSPHOLIPASE C FAMILY PROTEIN"/>
    <property type="match status" value="1"/>
</dbReference>
<dbReference type="GO" id="GO:0051209">
    <property type="term" value="P:release of sequestered calcium ion into cytosol"/>
    <property type="evidence" value="ECO:0007669"/>
    <property type="project" value="TreeGrafter"/>
</dbReference>
<dbReference type="Proteomes" id="UP000032304">
    <property type="component" value="Chromosome 13"/>
</dbReference>
<evidence type="ECO:0000313" key="3">
    <source>
        <dbReference type="EMBL" id="KJB81975.1"/>
    </source>
</evidence>
<keyword evidence="1" id="KW-0472">Membrane</keyword>
<name>A0A0D2W6X8_GOSRA</name>
<keyword evidence="4" id="KW-1185">Reference proteome</keyword>
<dbReference type="InterPro" id="IPR001192">
    <property type="entry name" value="PI-PLC_fam"/>
</dbReference>
<dbReference type="InterPro" id="IPR015359">
    <property type="entry name" value="PLC_EF-hand-like"/>
</dbReference>
<dbReference type="SUPFAM" id="SSF47473">
    <property type="entry name" value="EF-hand"/>
    <property type="match status" value="1"/>
</dbReference>